<gene>
    <name evidence="1" type="ORF">RO3G_01509</name>
</gene>
<keyword evidence="2" id="KW-1185">Reference proteome</keyword>
<dbReference type="GeneID" id="93608481"/>
<reference evidence="1 2" key="1">
    <citation type="journal article" date="2009" name="PLoS Genet.">
        <title>Genomic analysis of the basal lineage fungus Rhizopus oryzae reveals a whole-genome duplication.</title>
        <authorList>
            <person name="Ma L.-J."/>
            <person name="Ibrahim A.S."/>
            <person name="Skory C."/>
            <person name="Grabherr M.G."/>
            <person name="Burger G."/>
            <person name="Butler M."/>
            <person name="Elias M."/>
            <person name="Idnurm A."/>
            <person name="Lang B.F."/>
            <person name="Sone T."/>
            <person name="Abe A."/>
            <person name="Calvo S.E."/>
            <person name="Corrochano L.M."/>
            <person name="Engels R."/>
            <person name="Fu J."/>
            <person name="Hansberg W."/>
            <person name="Kim J.-M."/>
            <person name="Kodira C.D."/>
            <person name="Koehrsen M.J."/>
            <person name="Liu B."/>
            <person name="Miranda-Saavedra D."/>
            <person name="O'Leary S."/>
            <person name="Ortiz-Castellanos L."/>
            <person name="Poulter R."/>
            <person name="Rodriguez-Romero J."/>
            <person name="Ruiz-Herrera J."/>
            <person name="Shen Y.-Q."/>
            <person name="Zeng Q."/>
            <person name="Galagan J."/>
            <person name="Birren B.W."/>
            <person name="Cuomo C.A."/>
            <person name="Wickes B.L."/>
        </authorList>
    </citation>
    <scope>NUCLEOTIDE SEQUENCE [LARGE SCALE GENOMIC DNA]</scope>
    <source>
        <strain evidence="2">RA 99-880 / ATCC MYA-4621 / FGSC 9543 / NRRL 43880</strain>
    </source>
</reference>
<organism evidence="1 2">
    <name type="scientific">Rhizopus delemar (strain RA 99-880 / ATCC MYA-4621 / FGSC 9543 / NRRL 43880)</name>
    <name type="common">Mucormycosis agent</name>
    <name type="synonym">Rhizopus arrhizus var. delemar</name>
    <dbReference type="NCBI Taxonomy" id="246409"/>
    <lineage>
        <taxon>Eukaryota</taxon>
        <taxon>Fungi</taxon>
        <taxon>Fungi incertae sedis</taxon>
        <taxon>Mucoromycota</taxon>
        <taxon>Mucoromycotina</taxon>
        <taxon>Mucoromycetes</taxon>
        <taxon>Mucorales</taxon>
        <taxon>Mucorineae</taxon>
        <taxon>Rhizopodaceae</taxon>
        <taxon>Rhizopus</taxon>
    </lineage>
</organism>
<evidence type="ECO:0000313" key="1">
    <source>
        <dbReference type="EMBL" id="EIE76805.1"/>
    </source>
</evidence>
<dbReference type="VEuPathDB" id="FungiDB:RO3G_01509"/>
<evidence type="ECO:0000313" key="2">
    <source>
        <dbReference type="Proteomes" id="UP000009138"/>
    </source>
</evidence>
<dbReference type="OrthoDB" id="2230412at2759"/>
<dbReference type="OMA" id="WSRDKNG"/>
<name>I1BKS5_RHIO9</name>
<accession>I1BKS5</accession>
<dbReference type="RefSeq" id="XP_067512201.1">
    <property type="nucleotide sequence ID" value="XM_067656100.1"/>
</dbReference>
<dbReference type="InParanoid" id="I1BKS5"/>
<proteinExistence type="predicted"/>
<protein>
    <submittedName>
        <fullName evidence="1">Uncharacterized protein</fullName>
    </submittedName>
</protein>
<dbReference type="EMBL" id="CH476732">
    <property type="protein sequence ID" value="EIE76805.1"/>
    <property type="molecule type" value="Genomic_DNA"/>
</dbReference>
<sequence length="156" mass="18200">MDGIGYSLKDKIERLIIECSGEIDGVHTQEDMLKLMGVTSRCLKNEMSKVLSASWTTFGRRKVLTVQCINNTMTLLCTKRVEENKWCFVEQRSAIVPRDWEDRYYWIKVLELLLKFKELLNEQEDITEVLKKQQVGLIKVDAEDTIKKALNEINQN</sequence>
<dbReference type="AlphaFoldDB" id="I1BKS5"/>
<dbReference type="Proteomes" id="UP000009138">
    <property type="component" value="Unassembled WGS sequence"/>
</dbReference>
<dbReference type="eggNOG" id="ENOG502TA3N">
    <property type="taxonomic scope" value="Eukaryota"/>
</dbReference>